<reference evidence="1" key="1">
    <citation type="submission" date="2023-04" db="EMBL/GenBank/DDBJ databases">
        <title>Draft Genome sequencing of Naganishia species isolated from polar environments using Oxford Nanopore Technology.</title>
        <authorList>
            <person name="Leo P."/>
            <person name="Venkateswaran K."/>
        </authorList>
    </citation>
    <scope>NUCLEOTIDE SEQUENCE</scope>
    <source>
        <strain evidence="1">MNA-CCFEE 5423</strain>
    </source>
</reference>
<protein>
    <submittedName>
        <fullName evidence="1">Uncharacterized protein</fullName>
    </submittedName>
</protein>
<name>A0ACC2VZK2_9TREE</name>
<accession>A0ACC2VZK2</accession>
<organism evidence="1 2">
    <name type="scientific">Naganishia friedmannii</name>
    <dbReference type="NCBI Taxonomy" id="89922"/>
    <lineage>
        <taxon>Eukaryota</taxon>
        <taxon>Fungi</taxon>
        <taxon>Dikarya</taxon>
        <taxon>Basidiomycota</taxon>
        <taxon>Agaricomycotina</taxon>
        <taxon>Tremellomycetes</taxon>
        <taxon>Filobasidiales</taxon>
        <taxon>Filobasidiaceae</taxon>
        <taxon>Naganishia</taxon>
    </lineage>
</organism>
<comment type="caution">
    <text evidence="1">The sequence shown here is derived from an EMBL/GenBank/DDBJ whole genome shotgun (WGS) entry which is preliminary data.</text>
</comment>
<evidence type="ECO:0000313" key="1">
    <source>
        <dbReference type="EMBL" id="KAJ9103817.1"/>
    </source>
</evidence>
<evidence type="ECO:0000313" key="2">
    <source>
        <dbReference type="Proteomes" id="UP001227268"/>
    </source>
</evidence>
<dbReference type="Proteomes" id="UP001227268">
    <property type="component" value="Unassembled WGS sequence"/>
</dbReference>
<gene>
    <name evidence="1" type="ORF">QFC21_002279</name>
</gene>
<sequence>MSDLFKDLPEFVEVDIGESLSSRTESLPSFRELGPPDLCHVVKTSGSKSAPKDMGSYHYCSGIEASSSASLAAYLNSLTFAVEESAAWFGGRTSTWKVRSGTYCCFNAFSRVDIRVDVKIPGGVEAYVIDLRGERHEATPALWQETYLSAILRAIRYADDASYRLAGYRKLDPITSIEGEQRFLEAAEALFFKGWQLGSDPEIQVATVISNHLTAGLMKYFGDAFRLERLVNLFSKLVEREPEVAALLAQSYFGMKRAMKLMDDPTSITDEEVKAIQILSTALHHNPQSYALLHAQVDFLKSKGRTDWALKLAKQAVNCAPSEFVTWAKLTEVYIDLGEYDSALLTLNSCPMFTFNERDLHRMPTPARTHLPIKSFIAAANILDEDSARDNEADIALLRLPAPGLRGTFAKAYDLLTRLVTQVGWDDLLRTRSSVFVMEEEYRKHKTSRSVDGSPGQRTPHADNQVADNDTASTRGVRSPSVAQLGESGSSKPNGTGYGDAQLEVSQTPIPTIRISSESDHEKELAATHAHGNGIQPPTTIQEENESGVTGEDISNNQTGDAAAVEVVHAQTPEPAHTASEPIAETQHGANVDFNGKQKAILKLEDDEPAEESELSFSNKRLCERWLDNLFMVLYEWEILGELAQRLHHTQEAKDAFQRCLDSKFSAKAWMKLLEMYSDENDLERALNAAVRLTAYQHRWYMESSYPTDVAHHIFKLGQTHGHAKISYTLMSKSLPNGILDLMQGYLKYGADFKVEGYDF</sequence>
<keyword evidence="2" id="KW-1185">Reference proteome</keyword>
<proteinExistence type="predicted"/>
<dbReference type="EMBL" id="JASBWT010000006">
    <property type="protein sequence ID" value="KAJ9103817.1"/>
    <property type="molecule type" value="Genomic_DNA"/>
</dbReference>